<organism evidence="3 4">
    <name type="scientific">Tenacibaculum pelagium</name>
    <dbReference type="NCBI Taxonomy" id="2759527"/>
    <lineage>
        <taxon>Bacteria</taxon>
        <taxon>Pseudomonadati</taxon>
        <taxon>Bacteroidota</taxon>
        <taxon>Flavobacteriia</taxon>
        <taxon>Flavobacteriales</taxon>
        <taxon>Flavobacteriaceae</taxon>
        <taxon>Tenacibaculum</taxon>
    </lineage>
</organism>
<comment type="caution">
    <text evidence="3">The sequence shown here is derived from an EMBL/GenBank/DDBJ whole genome shotgun (WGS) entry which is preliminary data.</text>
</comment>
<dbReference type="EMBL" id="JACGLS010000002">
    <property type="protein sequence ID" value="MBA6156074.1"/>
    <property type="molecule type" value="Genomic_DNA"/>
</dbReference>
<dbReference type="InterPro" id="IPR022742">
    <property type="entry name" value="Hydrolase_4"/>
</dbReference>
<reference evidence="3 4" key="1">
    <citation type="submission" date="2020-07" db="EMBL/GenBank/DDBJ databases">
        <title>Bacterium isolated from marine sediment.</title>
        <authorList>
            <person name="Shang D."/>
            <person name="Du Z.-J."/>
        </authorList>
    </citation>
    <scope>NUCLEOTIDE SEQUENCE [LARGE SCALE GENOMIC DNA]</scope>
    <source>
        <strain evidence="3 4">S7007</strain>
    </source>
</reference>
<keyword evidence="1" id="KW-1133">Transmembrane helix</keyword>
<keyword evidence="1" id="KW-0472">Membrane</keyword>
<keyword evidence="4" id="KW-1185">Reference proteome</keyword>
<dbReference type="Pfam" id="PF12146">
    <property type="entry name" value="Hydrolase_4"/>
    <property type="match status" value="1"/>
</dbReference>
<evidence type="ECO:0000256" key="1">
    <source>
        <dbReference type="SAM" id="Phobius"/>
    </source>
</evidence>
<gene>
    <name evidence="3" type="ORF">H3Z83_06010</name>
</gene>
<protein>
    <submittedName>
        <fullName evidence="3">Alpha/beta fold hydrolase</fullName>
    </submittedName>
</protein>
<keyword evidence="3" id="KW-0378">Hydrolase</keyword>
<dbReference type="InterPro" id="IPR029058">
    <property type="entry name" value="AB_hydrolase_fold"/>
</dbReference>
<dbReference type="Gene3D" id="3.40.50.1820">
    <property type="entry name" value="alpha/beta hydrolase"/>
    <property type="match status" value="1"/>
</dbReference>
<evidence type="ECO:0000313" key="3">
    <source>
        <dbReference type="EMBL" id="MBA6156074.1"/>
    </source>
</evidence>
<proteinExistence type="predicted"/>
<dbReference type="SUPFAM" id="SSF53474">
    <property type="entry name" value="alpha/beta-Hydrolases"/>
    <property type="match status" value="1"/>
</dbReference>
<evidence type="ECO:0000259" key="2">
    <source>
        <dbReference type="Pfam" id="PF12146"/>
    </source>
</evidence>
<feature type="domain" description="Serine aminopeptidase S33" evidence="2">
    <location>
        <begin position="71"/>
        <end position="183"/>
    </location>
</feature>
<feature type="transmembrane region" description="Helical" evidence="1">
    <location>
        <begin position="6"/>
        <end position="24"/>
    </location>
</feature>
<evidence type="ECO:0000313" key="4">
    <source>
        <dbReference type="Proteomes" id="UP000563906"/>
    </source>
</evidence>
<keyword evidence="1" id="KW-0812">Transmembrane</keyword>
<dbReference type="PANTHER" id="PTHR12277">
    <property type="entry name" value="ALPHA/BETA HYDROLASE DOMAIN-CONTAINING PROTEIN"/>
    <property type="match status" value="1"/>
</dbReference>
<name>A0A839APH2_9FLAO</name>
<dbReference type="AlphaFoldDB" id="A0A839APH2"/>
<sequence length="288" mass="33467">MGWTFYLFVFVAIIIVVSIVLYFFQEKFLFHPEKLPKDFQFQYENQEVKEYNLEIKEGVTINGLLFKAKGKSKGLVYYLKGNSKSIKGWGKFAVDFTLFDYDVLMIDYRGFGKSTGKMSQQTMKDDALLVYDKIKERVKEENIIVYGRSLGTGLATKVASVNNPKMLVLACPYFSMSNNAKRYLPFIPLGLVMRYSMPTYKWIKYVKCPIKIIHGTDDKVIRFKSSVRLSKMKPELTRLYPIIGGGHKNLHNYESYHRALKEILNSQGITEVDRENTSIDFIRTKRKK</sequence>
<dbReference type="GO" id="GO:0016787">
    <property type="term" value="F:hydrolase activity"/>
    <property type="evidence" value="ECO:0007669"/>
    <property type="project" value="UniProtKB-KW"/>
</dbReference>
<accession>A0A839APH2</accession>
<dbReference type="PANTHER" id="PTHR12277:SF81">
    <property type="entry name" value="PROTEIN ABHD13"/>
    <property type="match status" value="1"/>
</dbReference>
<dbReference type="Proteomes" id="UP000563906">
    <property type="component" value="Unassembled WGS sequence"/>
</dbReference>